<feature type="domain" description="DUF3298" evidence="2">
    <location>
        <begin position="190"/>
        <end position="258"/>
    </location>
</feature>
<feature type="transmembrane region" description="Helical" evidence="1">
    <location>
        <begin position="44"/>
        <end position="66"/>
    </location>
</feature>
<keyword evidence="5" id="KW-1185">Reference proteome</keyword>
<protein>
    <submittedName>
        <fullName evidence="4">DUF3298 domain-containing protein</fullName>
    </submittedName>
</protein>
<dbReference type="Gene3D" id="3.90.640.20">
    <property type="entry name" value="Heat-shock cognate protein, ATPase"/>
    <property type="match status" value="1"/>
</dbReference>
<evidence type="ECO:0000256" key="1">
    <source>
        <dbReference type="SAM" id="Phobius"/>
    </source>
</evidence>
<accession>A0A4Z0RM89</accession>
<dbReference type="EMBL" id="JAAOCX010000004">
    <property type="protein sequence ID" value="MBJ7632390.1"/>
    <property type="molecule type" value="Genomic_DNA"/>
</dbReference>
<name>A0A4Z0RM89_WEICO</name>
<gene>
    <name evidence="4" type="ORF">HAU20_06510</name>
    <name evidence="3" type="ORF">HAU43_04705</name>
</gene>
<evidence type="ECO:0000313" key="4">
    <source>
        <dbReference type="EMBL" id="MBJ7639040.1"/>
    </source>
</evidence>
<comment type="caution">
    <text evidence="4">The sequence shown here is derived from an EMBL/GenBank/DDBJ whole genome shotgun (WGS) entry which is preliminary data.</text>
</comment>
<sequence length="272" mass="30700">MTLEDVKTAYNAQDVPMDKLSAVIDQAVVETAPKRKRLNWWQTSLIGVGAVAAAFTLAVNTSYSFASAAERMPVVRDAVKVVLFREYKHVDKTSYADIKVPLLSHLANTDLEDKLNASYASEGRALYDAFMNKTDDTPKSLTQTYQEKVNNDQLLVLERRQDMSMADTATKLSYTTIDKQRGLVLTLPMLFKSADYQTVLRDYVNTQIKASDKYNTPVEAISKTQTFYINEHHQLVLVFQRGDIAPMYVGPVEMTIPTNLIDNQLVSHEYVK</sequence>
<dbReference type="Proteomes" id="UP000728106">
    <property type="component" value="Unassembled WGS sequence"/>
</dbReference>
<dbReference type="Proteomes" id="UP000808038">
    <property type="component" value="Unassembled WGS sequence"/>
</dbReference>
<keyword evidence="1" id="KW-0812">Transmembrane</keyword>
<organism evidence="4 5">
    <name type="scientific">Weissella confusa</name>
    <name type="common">Lactobacillus confusus</name>
    <dbReference type="NCBI Taxonomy" id="1583"/>
    <lineage>
        <taxon>Bacteria</taxon>
        <taxon>Bacillati</taxon>
        <taxon>Bacillota</taxon>
        <taxon>Bacilli</taxon>
        <taxon>Lactobacillales</taxon>
        <taxon>Lactobacillaceae</taxon>
        <taxon>Weissella</taxon>
    </lineage>
</organism>
<proteinExistence type="predicted"/>
<evidence type="ECO:0000313" key="3">
    <source>
        <dbReference type="EMBL" id="MBJ7632390.1"/>
    </source>
</evidence>
<dbReference type="AlphaFoldDB" id="A0A4Z0RM89"/>
<dbReference type="Pfam" id="PF11738">
    <property type="entry name" value="DUF3298"/>
    <property type="match status" value="1"/>
</dbReference>
<dbReference type="RefSeq" id="WP_004560120.1">
    <property type="nucleotide sequence ID" value="NZ_ALXH01000072.1"/>
</dbReference>
<reference evidence="4 5" key="2">
    <citation type="journal article" date="2021" name="Int. J. Food Microbiol.">
        <title>Safety demonstration of a microbial species for use in the food chain: Weissella confusa.</title>
        <authorList>
            <person name="Bourdichon F."/>
            <person name="Patrone V."/>
            <person name="Fontana A."/>
            <person name="Milani G."/>
            <person name="Morelli L."/>
        </authorList>
    </citation>
    <scope>NUCLEOTIDE SEQUENCE [LARGE SCALE GENOMIC DNA]</scope>
    <source>
        <strain evidence="3">CCUG 30943</strain>
        <strain evidence="4 5">CCUG 43002</strain>
    </source>
</reference>
<dbReference type="GeneID" id="57977990"/>
<dbReference type="InterPro" id="IPR037126">
    <property type="entry name" value="PdaC/RsiV-like_sf"/>
</dbReference>
<dbReference type="EMBL" id="JAAOCP010000006">
    <property type="protein sequence ID" value="MBJ7639040.1"/>
    <property type="molecule type" value="Genomic_DNA"/>
</dbReference>
<evidence type="ECO:0000313" key="5">
    <source>
        <dbReference type="Proteomes" id="UP000728106"/>
    </source>
</evidence>
<dbReference type="Gene3D" id="3.30.565.40">
    <property type="entry name" value="Fervidobacterium nodosum Rt17-B1 like"/>
    <property type="match status" value="1"/>
</dbReference>
<keyword evidence="1" id="KW-0472">Membrane</keyword>
<dbReference type="InterPro" id="IPR021729">
    <property type="entry name" value="DUF3298"/>
</dbReference>
<keyword evidence="1" id="KW-1133">Transmembrane helix</keyword>
<reference evidence="4" key="1">
    <citation type="submission" date="2020-02" db="EMBL/GenBank/DDBJ databases">
        <authorList>
            <person name="Fontana A."/>
            <person name="Patrone V."/>
            <person name="Morelli L."/>
        </authorList>
    </citation>
    <scope>NUCLEOTIDE SEQUENCE</scope>
    <source>
        <strain evidence="3">CCUG 30943</strain>
        <strain evidence="4">CCUG 43002</strain>
    </source>
</reference>
<evidence type="ECO:0000259" key="2">
    <source>
        <dbReference type="Pfam" id="PF11738"/>
    </source>
</evidence>